<dbReference type="Pfam" id="PF12728">
    <property type="entry name" value="HTH_17"/>
    <property type="match status" value="1"/>
</dbReference>
<dbReference type="Proteomes" id="UP000325785">
    <property type="component" value="Chromosome"/>
</dbReference>
<keyword evidence="4" id="KW-1185">Reference proteome</keyword>
<evidence type="ECO:0000313" key="3">
    <source>
        <dbReference type="EMBL" id="QEW26692.1"/>
    </source>
</evidence>
<feature type="domain" description="Helix-turn-helix" evidence="1">
    <location>
        <begin position="35"/>
        <end position="73"/>
    </location>
</feature>
<proteinExistence type="predicted"/>
<dbReference type="RefSeq" id="WP_057816666.1">
    <property type="nucleotide sequence ID" value="NZ_CP031598.1"/>
</dbReference>
<organism evidence="2 4">
    <name type="scientific">Roseovarius indicus</name>
    <dbReference type="NCBI Taxonomy" id="540747"/>
    <lineage>
        <taxon>Bacteria</taxon>
        <taxon>Pseudomonadati</taxon>
        <taxon>Pseudomonadota</taxon>
        <taxon>Alphaproteobacteria</taxon>
        <taxon>Rhodobacterales</taxon>
        <taxon>Roseobacteraceae</taxon>
        <taxon>Roseovarius</taxon>
    </lineage>
</organism>
<sequence length="74" mass="8347">MTIDAAIREAVAEAVAPLAREIRDLRAKLDPPKEWLTVKEAENHFDVSASTLYRWIDEGSVETKGKGKARRIRV</sequence>
<dbReference type="PATRIC" id="fig|540747.5.peg.5739"/>
<dbReference type="SUPFAM" id="SSF46955">
    <property type="entry name" value="Putative DNA-binding domain"/>
    <property type="match status" value="1"/>
</dbReference>
<gene>
    <name evidence="3" type="ORF">RIdsm_02494</name>
    <name evidence="2" type="ORF">XM52_13520</name>
</gene>
<dbReference type="InterPro" id="IPR041657">
    <property type="entry name" value="HTH_17"/>
</dbReference>
<accession>A0A0T5P8T0</accession>
<dbReference type="EMBL" id="LAXI01000007">
    <property type="protein sequence ID" value="KRS17498.1"/>
    <property type="molecule type" value="Genomic_DNA"/>
</dbReference>
<dbReference type="AlphaFoldDB" id="A0A0T5P8T0"/>
<dbReference type="EMBL" id="CP031598">
    <property type="protein sequence ID" value="QEW26692.1"/>
    <property type="molecule type" value="Genomic_DNA"/>
</dbReference>
<evidence type="ECO:0000259" key="1">
    <source>
        <dbReference type="Pfam" id="PF12728"/>
    </source>
</evidence>
<evidence type="ECO:0000313" key="2">
    <source>
        <dbReference type="EMBL" id="KRS17498.1"/>
    </source>
</evidence>
<protein>
    <submittedName>
        <fullName evidence="3">Helix-turn-helix domain protein</fullName>
    </submittedName>
</protein>
<reference evidence="2 4" key="1">
    <citation type="submission" date="2015-04" db="EMBL/GenBank/DDBJ databases">
        <title>The draft genome sequence of Roseovarius indicus B108T.</title>
        <authorList>
            <person name="Li G."/>
            <person name="Lai Q."/>
            <person name="Shao Z."/>
            <person name="Yan P."/>
        </authorList>
    </citation>
    <scope>NUCLEOTIDE SEQUENCE [LARGE SCALE GENOMIC DNA]</scope>
    <source>
        <strain evidence="2 4">B108</strain>
    </source>
</reference>
<dbReference type="STRING" id="540747.SAMN04488031_101848"/>
<dbReference type="OrthoDB" id="7873701at2"/>
<dbReference type="InterPro" id="IPR009061">
    <property type="entry name" value="DNA-bd_dom_put_sf"/>
</dbReference>
<dbReference type="Proteomes" id="UP000051401">
    <property type="component" value="Unassembled WGS sequence"/>
</dbReference>
<dbReference type="KEGG" id="rid:RIdsm_02494"/>
<evidence type="ECO:0000313" key="5">
    <source>
        <dbReference type="Proteomes" id="UP000325785"/>
    </source>
</evidence>
<evidence type="ECO:0000313" key="4">
    <source>
        <dbReference type="Proteomes" id="UP000051401"/>
    </source>
</evidence>
<name>A0A0T5P8T0_9RHOB</name>
<reference evidence="3 5" key="2">
    <citation type="submission" date="2018-08" db="EMBL/GenBank/DDBJ databases">
        <title>Genetic Globetrotter - A new plasmid hitch-hiking vast phylogenetic and geographic distances.</title>
        <authorList>
            <person name="Vollmers J."/>
            <person name="Petersen J."/>
        </authorList>
    </citation>
    <scope>NUCLEOTIDE SEQUENCE [LARGE SCALE GENOMIC DNA]</scope>
    <source>
        <strain evidence="3 5">DSM 26383</strain>
    </source>
</reference>